<accession>A0A4P2VM45</accession>
<keyword evidence="2" id="KW-1185">Reference proteome</keyword>
<dbReference type="Proteomes" id="UP000291236">
    <property type="component" value="Chromosome"/>
</dbReference>
<proteinExistence type="predicted"/>
<name>A0A4P2VM45_FLUSA</name>
<evidence type="ECO:0000313" key="2">
    <source>
        <dbReference type="Proteomes" id="UP000291236"/>
    </source>
</evidence>
<evidence type="ECO:0000313" key="1">
    <source>
        <dbReference type="EMBL" id="BBH53084.1"/>
    </source>
</evidence>
<organism evidence="1 2">
    <name type="scientific">Fluviispira sanaruensis</name>
    <dbReference type="NCBI Taxonomy" id="2493639"/>
    <lineage>
        <taxon>Bacteria</taxon>
        <taxon>Pseudomonadati</taxon>
        <taxon>Bdellovibrionota</taxon>
        <taxon>Oligoflexia</taxon>
        <taxon>Silvanigrellales</taxon>
        <taxon>Silvanigrellaceae</taxon>
        <taxon>Fluviispira</taxon>
    </lineage>
</organism>
<dbReference type="KEGG" id="sbf:JCM31447_15270"/>
<dbReference type="AlphaFoldDB" id="A0A4P2VM45"/>
<gene>
    <name evidence="1" type="ORF">JCM31447_15270</name>
</gene>
<sequence>MLGEDFNFKEEDELNLIFYDCTIVKNIIKLSEKFVKNIN</sequence>
<reference evidence="1 2" key="1">
    <citation type="submission" date="2018-12" db="EMBL/GenBank/DDBJ databases">
        <title>Rubrispira sanarue gen. nov., sp., nov., a member of the order Silvanigrellales, isolated from a brackish lake in Hamamatsu Japan.</title>
        <authorList>
            <person name="Maejima Y."/>
            <person name="Iino T."/>
            <person name="Muraguchi Y."/>
            <person name="Fukuda K."/>
            <person name="Nojiri H."/>
            <person name="Ohkuma M."/>
            <person name="Moriuchi R."/>
            <person name="Dohra H."/>
            <person name="Kimbara K."/>
            <person name="Shintani M."/>
        </authorList>
    </citation>
    <scope>NUCLEOTIDE SEQUENCE [LARGE SCALE GENOMIC DNA]</scope>
    <source>
        <strain evidence="1 2">RF1110005</strain>
    </source>
</reference>
<dbReference type="EMBL" id="AP019368">
    <property type="protein sequence ID" value="BBH53084.1"/>
    <property type="molecule type" value="Genomic_DNA"/>
</dbReference>
<protein>
    <submittedName>
        <fullName evidence="1">Uncharacterized protein</fullName>
    </submittedName>
</protein>